<dbReference type="Gene3D" id="1.10.287.920">
    <property type="entry name" value="Pheromone alpha factor receptor"/>
    <property type="match status" value="1"/>
</dbReference>
<keyword evidence="3" id="KW-1185">Reference proteome</keyword>
<feature type="transmembrane region" description="Helical" evidence="1">
    <location>
        <begin position="130"/>
        <end position="151"/>
    </location>
</feature>
<gene>
    <name evidence="2" type="ORF">R9X50_00518500</name>
</gene>
<feature type="transmembrane region" description="Helical" evidence="1">
    <location>
        <begin position="212"/>
        <end position="233"/>
    </location>
</feature>
<sequence length="380" mass="42190">MDFPANSSFDPYSQSFNLYKPDGVTPFVANMGDLLALQAIIVYQGIIYGIQIGLCVLLLLVLLLMTKPDKRRSLVFVLNSLVLLFMVFRNTLPCAQLRDIFYNYYNWQLHWYPEGPSLKSAQGLSMATEIISLLVNITIHASLVLQVNIVCGTISREKRFLVFGLCSILALTTCSVRLALAVVNSKYLILGIRTTTIAEQSLVNRVGSASNILSVTSIALYSLIFNVKLAFAIHTRRTLNMKQFGPMQIIFVMGCQTMIIPLIFAALAYYLPWGSQINSFVPTIVAIFLPLSGMWASANTSNRRIVTENRNARAVPVSVSEPAASGDNSRKEKYLYGDTAVETFGSETDIEKGYSPTLVNMQMHPAKGVYVDRSYSVRSE</sequence>
<name>A0AAQ3M5L5_9PEZI</name>
<dbReference type="PRINTS" id="PR00250">
    <property type="entry name" value="GPCRSTE2"/>
</dbReference>
<evidence type="ECO:0000313" key="3">
    <source>
        <dbReference type="Proteomes" id="UP001303373"/>
    </source>
</evidence>
<proteinExistence type="predicted"/>
<feature type="transmembrane region" description="Helical" evidence="1">
    <location>
        <begin position="160"/>
        <end position="180"/>
    </location>
</feature>
<keyword evidence="1" id="KW-1133">Transmembrane helix</keyword>
<keyword evidence="1" id="KW-0472">Membrane</keyword>
<evidence type="ECO:0000256" key="1">
    <source>
        <dbReference type="SAM" id="Phobius"/>
    </source>
</evidence>
<dbReference type="EMBL" id="CP138587">
    <property type="protein sequence ID" value="WPH02322.1"/>
    <property type="molecule type" value="Genomic_DNA"/>
</dbReference>
<organism evidence="2 3">
    <name type="scientific">Acrodontium crateriforme</name>
    <dbReference type="NCBI Taxonomy" id="150365"/>
    <lineage>
        <taxon>Eukaryota</taxon>
        <taxon>Fungi</taxon>
        <taxon>Dikarya</taxon>
        <taxon>Ascomycota</taxon>
        <taxon>Pezizomycotina</taxon>
        <taxon>Dothideomycetes</taxon>
        <taxon>Dothideomycetidae</taxon>
        <taxon>Mycosphaerellales</taxon>
        <taxon>Teratosphaeriaceae</taxon>
        <taxon>Acrodontium</taxon>
    </lineage>
</organism>
<dbReference type="InterPro" id="IPR027458">
    <property type="entry name" value="STE2_TM1-TM2_sf"/>
</dbReference>
<protein>
    <recommendedName>
        <fullName evidence="4">Pheromone alpha factor receptor</fullName>
    </recommendedName>
</protein>
<dbReference type="Pfam" id="PF02116">
    <property type="entry name" value="STE2"/>
    <property type="match status" value="1"/>
</dbReference>
<dbReference type="AlphaFoldDB" id="A0AAQ3M5L5"/>
<dbReference type="GO" id="GO:0004932">
    <property type="term" value="F:mating-type factor pheromone receptor activity"/>
    <property type="evidence" value="ECO:0007669"/>
    <property type="project" value="InterPro"/>
</dbReference>
<reference evidence="2 3" key="1">
    <citation type="submission" date="2023-11" db="EMBL/GenBank/DDBJ databases">
        <title>An acidophilic fungus is an integral part of prey digestion in a carnivorous sundew plant.</title>
        <authorList>
            <person name="Tsai I.J."/>
        </authorList>
    </citation>
    <scope>NUCLEOTIDE SEQUENCE [LARGE SCALE GENOMIC DNA]</scope>
    <source>
        <strain evidence="2">169a</strain>
    </source>
</reference>
<dbReference type="PANTHER" id="PTHR28009:SF1">
    <property type="entry name" value="PHEROMONE ALPHA FACTOR RECEPTOR"/>
    <property type="match status" value="1"/>
</dbReference>
<dbReference type="Proteomes" id="UP001303373">
    <property type="component" value="Chromosome 8"/>
</dbReference>
<dbReference type="InterPro" id="IPR000366">
    <property type="entry name" value="GPCR_STE2"/>
</dbReference>
<accession>A0AAQ3M5L5</accession>
<feature type="transmembrane region" description="Helical" evidence="1">
    <location>
        <begin position="245"/>
        <end position="271"/>
    </location>
</feature>
<dbReference type="PANTHER" id="PTHR28009">
    <property type="entry name" value="PHEROMONE ALPHA FACTOR RECEPTOR"/>
    <property type="match status" value="1"/>
</dbReference>
<dbReference type="GO" id="GO:0000750">
    <property type="term" value="P:pheromone-dependent signal transduction involved in conjugation with cellular fusion"/>
    <property type="evidence" value="ECO:0007669"/>
    <property type="project" value="TreeGrafter"/>
</dbReference>
<dbReference type="GO" id="GO:0038038">
    <property type="term" value="C:G protein-coupled receptor homodimeric complex"/>
    <property type="evidence" value="ECO:0007669"/>
    <property type="project" value="TreeGrafter"/>
</dbReference>
<evidence type="ECO:0008006" key="4">
    <source>
        <dbReference type="Google" id="ProtNLM"/>
    </source>
</evidence>
<dbReference type="CDD" id="cd14939">
    <property type="entry name" value="7tmD_STE2"/>
    <property type="match status" value="1"/>
</dbReference>
<feature type="transmembrane region" description="Helical" evidence="1">
    <location>
        <begin position="74"/>
        <end position="92"/>
    </location>
</feature>
<feature type="transmembrane region" description="Helical" evidence="1">
    <location>
        <begin position="40"/>
        <end position="62"/>
    </location>
</feature>
<keyword evidence="1" id="KW-0812">Transmembrane</keyword>
<evidence type="ECO:0000313" key="2">
    <source>
        <dbReference type="EMBL" id="WPH02322.1"/>
    </source>
</evidence>
<feature type="transmembrane region" description="Helical" evidence="1">
    <location>
        <begin position="277"/>
        <end position="296"/>
    </location>
</feature>